<dbReference type="Gene3D" id="3.40.30.10">
    <property type="entry name" value="Glutaredoxin"/>
    <property type="match status" value="1"/>
</dbReference>
<evidence type="ECO:0000259" key="2">
    <source>
        <dbReference type="Pfam" id="PF09822"/>
    </source>
</evidence>
<dbReference type="EMBL" id="DRHY01000021">
    <property type="protein sequence ID" value="HEC72902.1"/>
    <property type="molecule type" value="Genomic_DNA"/>
</dbReference>
<comment type="caution">
    <text evidence="4">The sequence shown here is derived from an EMBL/GenBank/DDBJ whole genome shotgun (WGS) entry which is preliminary data.</text>
</comment>
<sequence>MKVSTQSQLRFRLQQVAFYVLLVMAIVLLSKLAITTNQTYDLTANNQHSLSDSSLKILQTLNTPVAVSVFVSPDYEYYSAVTELINRYQQHTEKLNVKFIDPAFAPEKVRQFNIQQQGEIVIQKDSNSEHVFDLSEQSFTNALISVARKQHDWIVFISGHGERSIDDNSDFGLSTWHKNLQSKGFKIRSQNLVGTPQIPLNTKLVVIASPEKPWLAGEINIIKQYLQNGGNILWLNDPSSSAFLRPLAEQLGIEFIPGTVLDPNAKMLGLDDPRFVLITDYANHPVGLAVKSVTLLAEGSAIQQLNETSKDEWHYTNLLNSQPDAWVESHRTDESTAKTQTFNEGKDVHGPVSLGMLIERAKPENTDKFQRIAVIGDADFVANSYVGNVANLDLGMALINWLAEDDTFLSIPVKTSIGTQLTLSNTQSLIIGFGFLFVLPGVLLLIGFLLWWRRRRR</sequence>
<keyword evidence="1" id="KW-1133">Transmembrane helix</keyword>
<organism evidence="4">
    <name type="scientific">Methylophaga aminisulfidivorans</name>
    <dbReference type="NCBI Taxonomy" id="230105"/>
    <lineage>
        <taxon>Bacteria</taxon>
        <taxon>Pseudomonadati</taxon>
        <taxon>Pseudomonadota</taxon>
        <taxon>Gammaproteobacteria</taxon>
        <taxon>Thiotrichales</taxon>
        <taxon>Piscirickettsiaceae</taxon>
        <taxon>Methylophaga</taxon>
    </lineage>
</organism>
<dbReference type="Proteomes" id="UP000886384">
    <property type="component" value="Unassembled WGS sequence"/>
</dbReference>
<dbReference type="AlphaFoldDB" id="A0A7C1VNT1"/>
<evidence type="ECO:0000259" key="3">
    <source>
        <dbReference type="Pfam" id="PF23357"/>
    </source>
</evidence>
<reference evidence="4" key="1">
    <citation type="journal article" date="2020" name="mSystems">
        <title>Genome- and Community-Level Interaction Insights into Carbon Utilization and Element Cycling Functions of Hydrothermarchaeota in Hydrothermal Sediment.</title>
        <authorList>
            <person name="Zhou Z."/>
            <person name="Liu Y."/>
            <person name="Xu W."/>
            <person name="Pan J."/>
            <person name="Luo Z.H."/>
            <person name="Li M."/>
        </authorList>
    </citation>
    <scope>NUCLEOTIDE SEQUENCE [LARGE SCALE GENOMIC DNA]</scope>
    <source>
        <strain evidence="4">HyVt-380</strain>
    </source>
</reference>
<dbReference type="InterPro" id="IPR019196">
    <property type="entry name" value="ABC_transp_unknown"/>
</dbReference>
<keyword evidence="1" id="KW-0472">Membrane</keyword>
<dbReference type="InterPro" id="IPR055396">
    <property type="entry name" value="DUF7088"/>
</dbReference>
<dbReference type="InterPro" id="IPR029062">
    <property type="entry name" value="Class_I_gatase-like"/>
</dbReference>
<feature type="transmembrane region" description="Helical" evidence="1">
    <location>
        <begin position="16"/>
        <end position="34"/>
    </location>
</feature>
<accession>A0A7C1VNT1</accession>
<dbReference type="SUPFAM" id="SSF52317">
    <property type="entry name" value="Class I glutamine amidotransferase-like"/>
    <property type="match status" value="1"/>
</dbReference>
<evidence type="ECO:0000313" key="4">
    <source>
        <dbReference type="EMBL" id="HEC72902.1"/>
    </source>
</evidence>
<proteinExistence type="predicted"/>
<feature type="transmembrane region" description="Helical" evidence="1">
    <location>
        <begin position="429"/>
        <end position="452"/>
    </location>
</feature>
<name>A0A7C1VNT1_9GAMM</name>
<keyword evidence="1" id="KW-0812">Transmembrane</keyword>
<evidence type="ECO:0000256" key="1">
    <source>
        <dbReference type="SAM" id="Phobius"/>
    </source>
</evidence>
<dbReference type="Pfam" id="PF09822">
    <property type="entry name" value="ABC_transp_aux"/>
    <property type="match status" value="1"/>
</dbReference>
<feature type="domain" description="DUF7088" evidence="3">
    <location>
        <begin position="45"/>
        <end position="128"/>
    </location>
</feature>
<gene>
    <name evidence="4" type="ORF">ENI26_00850</name>
</gene>
<feature type="domain" description="ABC-type uncharacterised transport system" evidence="2">
    <location>
        <begin position="154"/>
        <end position="395"/>
    </location>
</feature>
<dbReference type="Pfam" id="PF23357">
    <property type="entry name" value="DUF7088"/>
    <property type="match status" value="1"/>
</dbReference>
<protein>
    <submittedName>
        <fullName evidence="4">Mucin 2</fullName>
    </submittedName>
</protein>